<dbReference type="EMBL" id="JBHLXD010000022">
    <property type="protein sequence ID" value="MFC0209441.1"/>
    <property type="molecule type" value="Genomic_DNA"/>
</dbReference>
<proteinExistence type="predicted"/>
<comment type="caution">
    <text evidence="4">The sequence shown here is derived from an EMBL/GenBank/DDBJ whole genome shotgun (WGS) entry which is preliminary data.</text>
</comment>
<dbReference type="Gene3D" id="1.10.357.10">
    <property type="entry name" value="Tetracycline Repressor, domain 2"/>
    <property type="match status" value="1"/>
</dbReference>
<gene>
    <name evidence="4" type="ORF">ACFFJ2_13635</name>
</gene>
<keyword evidence="1 2" id="KW-0238">DNA-binding</keyword>
<evidence type="ECO:0000256" key="1">
    <source>
        <dbReference type="ARBA" id="ARBA00023125"/>
    </source>
</evidence>
<dbReference type="PRINTS" id="PR00455">
    <property type="entry name" value="HTHTETR"/>
</dbReference>
<dbReference type="InterPro" id="IPR001647">
    <property type="entry name" value="HTH_TetR"/>
</dbReference>
<feature type="DNA-binding region" description="H-T-H motif" evidence="2">
    <location>
        <begin position="37"/>
        <end position="56"/>
    </location>
</feature>
<dbReference type="RefSeq" id="WP_261519482.1">
    <property type="nucleotide sequence ID" value="NZ_JAODNW010000004.1"/>
</dbReference>
<evidence type="ECO:0000313" key="4">
    <source>
        <dbReference type="EMBL" id="MFC0209441.1"/>
    </source>
</evidence>
<evidence type="ECO:0000259" key="3">
    <source>
        <dbReference type="PROSITE" id="PS50977"/>
    </source>
</evidence>
<dbReference type="Proteomes" id="UP001589755">
    <property type="component" value="Unassembled WGS sequence"/>
</dbReference>
<protein>
    <submittedName>
        <fullName evidence="4">TetR/AcrR family transcriptional regulator</fullName>
    </submittedName>
</protein>
<dbReference type="InterPro" id="IPR050109">
    <property type="entry name" value="HTH-type_TetR-like_transc_reg"/>
</dbReference>
<dbReference type="PANTHER" id="PTHR30055">
    <property type="entry name" value="HTH-TYPE TRANSCRIPTIONAL REGULATOR RUTR"/>
    <property type="match status" value="1"/>
</dbReference>
<keyword evidence="5" id="KW-1185">Reference proteome</keyword>
<dbReference type="PANTHER" id="PTHR30055:SF146">
    <property type="entry name" value="HTH-TYPE TRANSCRIPTIONAL DUAL REGULATOR CECR"/>
    <property type="match status" value="1"/>
</dbReference>
<dbReference type="PROSITE" id="PS50977">
    <property type="entry name" value="HTH_TETR_2"/>
    <property type="match status" value="1"/>
</dbReference>
<evidence type="ECO:0000313" key="5">
    <source>
        <dbReference type="Proteomes" id="UP001589755"/>
    </source>
</evidence>
<reference evidence="4 5" key="1">
    <citation type="submission" date="2024-09" db="EMBL/GenBank/DDBJ databases">
        <authorList>
            <person name="Sun Q."/>
            <person name="Mori K."/>
        </authorList>
    </citation>
    <scope>NUCLEOTIDE SEQUENCE [LARGE SCALE GENOMIC DNA]</scope>
    <source>
        <strain evidence="4 5">CCM 8543</strain>
    </source>
</reference>
<name>A0ABV6D9W4_9HYPH</name>
<dbReference type="Pfam" id="PF00440">
    <property type="entry name" value="TetR_N"/>
    <property type="match status" value="1"/>
</dbReference>
<accession>A0ABV6D9W4</accession>
<dbReference type="InterPro" id="IPR009057">
    <property type="entry name" value="Homeodomain-like_sf"/>
</dbReference>
<dbReference type="SUPFAM" id="SSF46689">
    <property type="entry name" value="Homeodomain-like"/>
    <property type="match status" value="1"/>
</dbReference>
<organism evidence="4 5">
    <name type="scientific">Chelativorans intermedius</name>
    <dbReference type="NCBI Taxonomy" id="515947"/>
    <lineage>
        <taxon>Bacteria</taxon>
        <taxon>Pseudomonadati</taxon>
        <taxon>Pseudomonadota</taxon>
        <taxon>Alphaproteobacteria</taxon>
        <taxon>Hyphomicrobiales</taxon>
        <taxon>Phyllobacteriaceae</taxon>
        <taxon>Chelativorans</taxon>
    </lineage>
</organism>
<evidence type="ECO:0000256" key="2">
    <source>
        <dbReference type="PROSITE-ProRule" id="PRU00335"/>
    </source>
</evidence>
<sequence length="217" mass="23677">MNNRQTIKNERAEDPRRARIVEAAMPVFLAYGFSRTTMDDIARAAEMSRPALYLFFRNKADIFRAACMATLEHARASACDVLEGEGPLEARLMQALDQALFRLFRQIEDSPHGEELVDVNHAIASDVVAAWVREMVACFATAIDREARQRGVRLARHGLSAEALAEMLLDVLEGLKSRGVCGTAAEARAGQFVTLIGIALRAQPPSEAPPAEAGAPC</sequence>
<feature type="domain" description="HTH tetR-type" evidence="3">
    <location>
        <begin position="14"/>
        <end position="74"/>
    </location>
</feature>